<dbReference type="CDD" id="cd07560">
    <property type="entry name" value="Peptidase_S41_CPP"/>
    <property type="match status" value="1"/>
</dbReference>
<feature type="domain" description="PDZ" evidence="15">
    <location>
        <begin position="112"/>
        <end position="183"/>
    </location>
</feature>
<dbReference type="InterPro" id="IPR041489">
    <property type="entry name" value="PDZ_6"/>
</dbReference>
<dbReference type="FunFam" id="3.30.750.44:FF:000002">
    <property type="entry name" value="carboxyl-terminal-processing peptidase 2, chloroplastic"/>
    <property type="match status" value="1"/>
</dbReference>
<dbReference type="SMART" id="SM00245">
    <property type="entry name" value="TSPc"/>
    <property type="match status" value="1"/>
</dbReference>
<organism evidence="16 17">
    <name type="scientific">Aetokthonos hydrillicola Thurmond2011</name>
    <dbReference type="NCBI Taxonomy" id="2712845"/>
    <lineage>
        <taxon>Bacteria</taxon>
        <taxon>Bacillati</taxon>
        <taxon>Cyanobacteriota</taxon>
        <taxon>Cyanophyceae</taxon>
        <taxon>Nostocales</taxon>
        <taxon>Hapalosiphonaceae</taxon>
        <taxon>Aetokthonos</taxon>
    </lineage>
</organism>
<comment type="subcellular location">
    <subcellularLocation>
        <location evidence="1">Cellular thylakoid lumen</location>
    </subcellularLocation>
</comment>
<dbReference type="GO" id="GO:0006508">
    <property type="term" value="P:proteolysis"/>
    <property type="evidence" value="ECO:0007669"/>
    <property type="project" value="UniProtKB-KW"/>
</dbReference>
<dbReference type="RefSeq" id="WP_208345144.1">
    <property type="nucleotide sequence ID" value="NZ_CAWQFN010000598.1"/>
</dbReference>
<dbReference type="InterPro" id="IPR036034">
    <property type="entry name" value="PDZ_sf"/>
</dbReference>
<dbReference type="PANTHER" id="PTHR32060:SF30">
    <property type="entry name" value="CARBOXY-TERMINAL PROCESSING PROTEASE CTPA"/>
    <property type="match status" value="1"/>
</dbReference>
<dbReference type="Pfam" id="PF03572">
    <property type="entry name" value="Peptidase_S41"/>
    <property type="match status" value="1"/>
</dbReference>
<proteinExistence type="inferred from homology"/>
<evidence type="ECO:0000256" key="4">
    <source>
        <dbReference type="ARBA" id="ARBA00022729"/>
    </source>
</evidence>
<evidence type="ECO:0000256" key="11">
    <source>
        <dbReference type="ARBA" id="ARBA00069724"/>
    </source>
</evidence>
<keyword evidence="14" id="KW-1133">Transmembrane helix</keyword>
<evidence type="ECO:0000256" key="12">
    <source>
        <dbReference type="ARBA" id="ARBA00080563"/>
    </source>
</evidence>
<keyword evidence="14" id="KW-0812">Transmembrane</keyword>
<evidence type="ECO:0000256" key="3">
    <source>
        <dbReference type="ARBA" id="ARBA00022670"/>
    </source>
</evidence>
<dbReference type="AlphaFoldDB" id="A0AAP5ICX1"/>
<evidence type="ECO:0000259" key="15">
    <source>
        <dbReference type="PROSITE" id="PS50106"/>
    </source>
</evidence>
<keyword evidence="4" id="KW-0732">Signal</keyword>
<keyword evidence="5 13" id="KW-0378">Hydrolase</keyword>
<gene>
    <name evidence="16" type="ORF">G7B40_025820</name>
</gene>
<comment type="catalytic activity">
    <reaction evidence="8">
        <text>The enzyme shows specific recognition of a C-terminal tripeptide, Xaa-Yaa-Zaa, in which Xaa is preferably Ala or Leu, Yaa is preferably Ala or Tyr, and Zaa is preferably Ala, but then cleaves at a variable distance from the C-terminus. A typical cleavage is -Ala-Ala-|-Arg-Ala-Ala-Lys-Glu-Asn-Tyr-Ala-Leu-Ala-Ala.</text>
        <dbReference type="EC" id="3.4.21.102"/>
    </reaction>
</comment>
<dbReference type="GO" id="GO:0007165">
    <property type="term" value="P:signal transduction"/>
    <property type="evidence" value="ECO:0007669"/>
    <property type="project" value="TreeGrafter"/>
</dbReference>
<keyword evidence="3 13" id="KW-0645">Protease</keyword>
<dbReference type="SUPFAM" id="SSF50156">
    <property type="entry name" value="PDZ domain-like"/>
    <property type="match status" value="1"/>
</dbReference>
<sequence>MNQSAKRYSPLEVALIGGAIATTATFCVFGQAWSRSVRAALQDSPKATVDQVWQLVNREYVDTTFNQQNWQAIRQSLLSKEYTTRDQAYTAIREALKKLGDPYTRFLDPRQYESLTNQTSGEVSGAIGIRMELNDKTKRLTVVEAIDNSPAKKAGLKPGDQILAIDGRPTHQMKVEDASKLIRGKAGTFVTLRLERNGQSTFDLRLTRANIEVPTVRYTVKQESNRRIGYIRLHEFSAHAADQMRKAIHDLNAKQVDAFVLDMRGNPGGLLQSSIEIARMWLDHGSIVRTVDRAGGSEETKANRSAITNRPLAVLVDNNSASASEILTGALKDNRRAVVVGSQTFGKALVQSVHELPDGSGVAITIAHYYTPLGTDINHKGITPDVKVDLTQAQQRQLGANPSLVATMDDPQYARALTALSNNRLAQPVKYPTSQRPMSIRASDLTNSR</sequence>
<dbReference type="EMBL" id="JAALHA020000015">
    <property type="protein sequence ID" value="MDR9897954.1"/>
    <property type="molecule type" value="Genomic_DNA"/>
</dbReference>
<dbReference type="InterPro" id="IPR001478">
    <property type="entry name" value="PDZ"/>
</dbReference>
<keyword evidence="17" id="KW-1185">Reference proteome</keyword>
<dbReference type="InterPro" id="IPR004447">
    <property type="entry name" value="Peptidase_S41A"/>
</dbReference>
<dbReference type="GO" id="GO:0031979">
    <property type="term" value="C:plasma membrane-derived thylakoid lumen"/>
    <property type="evidence" value="ECO:0007669"/>
    <property type="project" value="UniProtKB-SubCell"/>
</dbReference>
<evidence type="ECO:0000256" key="7">
    <source>
        <dbReference type="ARBA" id="ARBA00023078"/>
    </source>
</evidence>
<dbReference type="CDD" id="cd06782">
    <property type="entry name" value="cpPDZ_CPP-like"/>
    <property type="match status" value="1"/>
</dbReference>
<dbReference type="InterPro" id="IPR054625">
    <property type="entry name" value="Cterm_S41_CtpB"/>
</dbReference>
<evidence type="ECO:0000256" key="13">
    <source>
        <dbReference type="RuleBase" id="RU004404"/>
    </source>
</evidence>
<dbReference type="FunFam" id="2.30.42.10:FF:000063">
    <property type="entry name" value="Peptidase, S41 family"/>
    <property type="match status" value="1"/>
</dbReference>
<feature type="transmembrane region" description="Helical" evidence="14">
    <location>
        <begin position="12"/>
        <end position="33"/>
    </location>
</feature>
<evidence type="ECO:0000256" key="6">
    <source>
        <dbReference type="ARBA" id="ARBA00022825"/>
    </source>
</evidence>
<comment type="caution">
    <text evidence="16">The sequence shown here is derived from an EMBL/GenBank/DDBJ whole genome shotgun (WGS) entry which is preliminary data.</text>
</comment>
<evidence type="ECO:0000256" key="1">
    <source>
        <dbReference type="ARBA" id="ARBA00004518"/>
    </source>
</evidence>
<protein>
    <recommendedName>
        <fullName evidence="11">Carboxyl-terminal-processing protease</fullName>
        <ecNumber evidence="10">3.4.21.102</ecNumber>
    </recommendedName>
    <alternativeName>
        <fullName evidence="12">CtpA</fullName>
    </alternativeName>
</protein>
<keyword evidence="7" id="KW-0793">Thylakoid</keyword>
<dbReference type="NCBIfam" id="TIGR00225">
    <property type="entry name" value="prc"/>
    <property type="match status" value="1"/>
</dbReference>
<dbReference type="GO" id="GO:0030288">
    <property type="term" value="C:outer membrane-bounded periplasmic space"/>
    <property type="evidence" value="ECO:0007669"/>
    <property type="project" value="TreeGrafter"/>
</dbReference>
<dbReference type="InterPro" id="IPR005151">
    <property type="entry name" value="Tail-specific_protease"/>
</dbReference>
<evidence type="ECO:0000256" key="5">
    <source>
        <dbReference type="ARBA" id="ARBA00022801"/>
    </source>
</evidence>
<evidence type="ECO:0000313" key="16">
    <source>
        <dbReference type="EMBL" id="MDR9897954.1"/>
    </source>
</evidence>
<dbReference type="PROSITE" id="PS50106">
    <property type="entry name" value="PDZ"/>
    <property type="match status" value="1"/>
</dbReference>
<dbReference type="SMART" id="SM00228">
    <property type="entry name" value="PDZ"/>
    <property type="match status" value="1"/>
</dbReference>
<dbReference type="Gene3D" id="3.90.226.10">
    <property type="entry name" value="2-enoyl-CoA Hydratase, Chain A, domain 1"/>
    <property type="match status" value="1"/>
</dbReference>
<comment type="function">
    <text evidence="9">Cleavage of the 16 C-terminal residues from the D1 precursor of photosystem II (PSII). This proteolytic processing is necessary to allow the light-driven assembly of the oxygen-evolving cluster (a tetranuclear manganese), which is responsible for photosynthetic water oxidation.</text>
</comment>
<dbReference type="Gene3D" id="2.30.42.10">
    <property type="match status" value="1"/>
</dbReference>
<dbReference type="InterPro" id="IPR029045">
    <property type="entry name" value="ClpP/crotonase-like_dom_sf"/>
</dbReference>
<dbReference type="Pfam" id="PF17820">
    <property type="entry name" value="PDZ_6"/>
    <property type="match status" value="1"/>
</dbReference>
<dbReference type="PANTHER" id="PTHR32060">
    <property type="entry name" value="TAIL-SPECIFIC PROTEASE"/>
    <property type="match status" value="1"/>
</dbReference>
<name>A0AAP5ICX1_9CYAN</name>
<dbReference type="EC" id="3.4.21.102" evidence="10"/>
<keyword evidence="6 13" id="KW-0720">Serine protease</keyword>
<keyword evidence="14" id="KW-0472">Membrane</keyword>
<dbReference type="Gene3D" id="3.30.750.44">
    <property type="match status" value="1"/>
</dbReference>
<evidence type="ECO:0000256" key="14">
    <source>
        <dbReference type="SAM" id="Phobius"/>
    </source>
</evidence>
<dbReference type="NCBIfam" id="NF045589">
    <property type="entry name" value="Cterm_S41_CtpB"/>
    <property type="match status" value="1"/>
</dbReference>
<dbReference type="Proteomes" id="UP000667802">
    <property type="component" value="Unassembled WGS sequence"/>
</dbReference>
<accession>A0AAP5ICX1</accession>
<dbReference type="GO" id="GO:0004252">
    <property type="term" value="F:serine-type endopeptidase activity"/>
    <property type="evidence" value="ECO:0007669"/>
    <property type="project" value="UniProtKB-EC"/>
</dbReference>
<comment type="similarity">
    <text evidence="2 13">Belongs to the peptidase S41A family.</text>
</comment>
<evidence type="ECO:0000256" key="9">
    <source>
        <dbReference type="ARBA" id="ARBA00053093"/>
    </source>
</evidence>
<reference evidence="17" key="1">
    <citation type="journal article" date="2021" name="Science">
        <title>Hunting the eagle killer: A cyanobacterial neurotoxin causes vacuolar myelinopathy.</title>
        <authorList>
            <person name="Breinlinger S."/>
            <person name="Phillips T.J."/>
            <person name="Haram B.N."/>
            <person name="Mares J."/>
            <person name="Martinez Yerena J.A."/>
            <person name="Hrouzek P."/>
            <person name="Sobotka R."/>
            <person name="Henderson W.M."/>
            <person name="Schmieder P."/>
            <person name="Williams S.M."/>
            <person name="Lauderdale J.D."/>
            <person name="Wilde H.D."/>
            <person name="Gerrin W."/>
            <person name="Kust A."/>
            <person name="Washington J.W."/>
            <person name="Wagner C."/>
            <person name="Geier B."/>
            <person name="Liebeke M."/>
            <person name="Enke H."/>
            <person name="Niedermeyer T.H.J."/>
            <person name="Wilde S.B."/>
        </authorList>
    </citation>
    <scope>NUCLEOTIDE SEQUENCE [LARGE SCALE GENOMIC DNA]</scope>
    <source>
        <strain evidence="17">Thurmond2011</strain>
    </source>
</reference>
<evidence type="ECO:0000313" key="17">
    <source>
        <dbReference type="Proteomes" id="UP000667802"/>
    </source>
</evidence>
<dbReference type="SUPFAM" id="SSF52096">
    <property type="entry name" value="ClpP/crotonase"/>
    <property type="match status" value="1"/>
</dbReference>
<evidence type="ECO:0000256" key="2">
    <source>
        <dbReference type="ARBA" id="ARBA00009179"/>
    </source>
</evidence>
<evidence type="ECO:0000256" key="8">
    <source>
        <dbReference type="ARBA" id="ARBA00051784"/>
    </source>
</evidence>
<evidence type="ECO:0000256" key="10">
    <source>
        <dbReference type="ARBA" id="ARBA00066637"/>
    </source>
</evidence>